<evidence type="ECO:0000259" key="3">
    <source>
        <dbReference type="PROSITE" id="PS50837"/>
    </source>
</evidence>
<dbReference type="Pfam" id="PF24883">
    <property type="entry name" value="NPHP3_N"/>
    <property type="match status" value="1"/>
</dbReference>
<dbReference type="Proteomes" id="UP000076722">
    <property type="component" value="Unassembled WGS sequence"/>
</dbReference>
<proteinExistence type="predicted"/>
<keyword evidence="5" id="KW-1185">Reference proteome</keyword>
<keyword evidence="1" id="KW-0677">Repeat</keyword>
<evidence type="ECO:0000256" key="1">
    <source>
        <dbReference type="ARBA" id="ARBA00022737"/>
    </source>
</evidence>
<dbReference type="PROSITE" id="PS50837">
    <property type="entry name" value="NACHT"/>
    <property type="match status" value="1"/>
</dbReference>
<dbReference type="SUPFAM" id="SSF52540">
    <property type="entry name" value="P-loop containing nucleoside triphosphate hydrolases"/>
    <property type="match status" value="1"/>
</dbReference>
<dbReference type="OrthoDB" id="3267051at2759"/>
<gene>
    <name evidence="4" type="ORF">SISNIDRAFT_494412</name>
</gene>
<dbReference type="EMBL" id="KV419401">
    <property type="protein sequence ID" value="KZS95528.1"/>
    <property type="molecule type" value="Genomic_DNA"/>
</dbReference>
<feature type="region of interest" description="Disordered" evidence="2">
    <location>
        <begin position="1"/>
        <end position="22"/>
    </location>
</feature>
<feature type="domain" description="NACHT" evidence="3">
    <location>
        <begin position="402"/>
        <end position="555"/>
    </location>
</feature>
<dbReference type="Gene3D" id="3.40.50.300">
    <property type="entry name" value="P-loop containing nucleotide triphosphate hydrolases"/>
    <property type="match status" value="1"/>
</dbReference>
<dbReference type="InterPro" id="IPR007111">
    <property type="entry name" value="NACHT_NTPase"/>
</dbReference>
<organism evidence="4 5">
    <name type="scientific">Sistotremastrum niveocremeum HHB9708</name>
    <dbReference type="NCBI Taxonomy" id="1314777"/>
    <lineage>
        <taxon>Eukaryota</taxon>
        <taxon>Fungi</taxon>
        <taxon>Dikarya</taxon>
        <taxon>Basidiomycota</taxon>
        <taxon>Agaricomycotina</taxon>
        <taxon>Agaricomycetes</taxon>
        <taxon>Sistotremastrales</taxon>
        <taxon>Sistotremastraceae</taxon>
        <taxon>Sertulicium</taxon>
        <taxon>Sertulicium niveocremeum</taxon>
    </lineage>
</organism>
<protein>
    <recommendedName>
        <fullName evidence="3">NACHT domain-containing protein</fullName>
    </recommendedName>
</protein>
<dbReference type="InterPro" id="IPR056884">
    <property type="entry name" value="NPHP3-like_N"/>
</dbReference>
<evidence type="ECO:0000256" key="2">
    <source>
        <dbReference type="SAM" id="MobiDB-lite"/>
    </source>
</evidence>
<sequence>MSTVSGPSGSQNANGRLVSSGRRDVEGGRQLRIWNLRAFHFPTKKKYSVEVNLGPASSSTGLAECVSNSSFSWSDSLFIDLPQDTNQLEVTFRIHQKRTIGHWTKPIYEQTQTLSSLSPPNQQSIRVLAFKIPAPDFSPDAAMSVTISIVSSMEAARIASQEARDRANQISGHALPSTIDVVDTLSSARDNAQPIYEAVYPFLDKIQAFVEVVDKVSELHPYAKIAWSVMSFGYKVLKNQKEIDDDVNSLLDTMDDVYTFLLASEPLHEIQAHKDVARRLIEQTRECGFFIQHYAKDKSLAVRTVKNLSGTVKKNIKSFQDSFQNLKAEFLGTAAINTEIVVIRVWELQQSAFENIVLQDIPFIDASFQTEKQCHPETRTGVIDNIARWANRPISTDGSVPRIFWLRGVAGSGKSAISHSIAHRFDQTKRLGCSFFFPENLENANKKRGPRVTAEFVVRNVVTGLSNLIDQFRKSVVDKATQRELRQTDSITRQFEELFKAPSADVQFVGPFLIVIDGLDKIPTGPTRNTLFEILAKRLGELPPNFRFLISSTPDHDIKAAFDKCGYLQSFDLQSLDSSEAMRDVTTYVNSRLAEEIDAGHFTPEDVIALVKRTESHFWYAAAACDYILADAAGETLCDRWTYMKSLDDWNGILKLSQRYRAIFDHIFRLTVDDPRLARYRLIMGRIMTLFDPLDTEGLIALIPKDQFPHALLDFLGPLFIGTFEPSAKLEPFHSSLRTFVLDKGRSKIYHIDKATQHHQLTCATLQAMSARPIANGHPPVDDLRSHLRYACRFWGYHLKETIYDKEVEQELVKWSSTDHNQLRWLRILNHMRKLAEVRALVTHMISWDQANTPLMTDHAVVLGSGERLQEFIDHHQINDTVLSLPEPIVFPVPIQGIVTA</sequence>
<accession>A0A164X0D9</accession>
<dbReference type="PANTHER" id="PTHR10039:SF14">
    <property type="entry name" value="NACHT DOMAIN-CONTAINING PROTEIN"/>
    <property type="match status" value="1"/>
</dbReference>
<evidence type="ECO:0000313" key="4">
    <source>
        <dbReference type="EMBL" id="KZS95528.1"/>
    </source>
</evidence>
<feature type="compositionally biased region" description="Polar residues" evidence="2">
    <location>
        <begin position="1"/>
        <end position="14"/>
    </location>
</feature>
<evidence type="ECO:0000313" key="5">
    <source>
        <dbReference type="Proteomes" id="UP000076722"/>
    </source>
</evidence>
<dbReference type="PANTHER" id="PTHR10039">
    <property type="entry name" value="AMELOGENIN"/>
    <property type="match status" value="1"/>
</dbReference>
<dbReference type="AlphaFoldDB" id="A0A164X0D9"/>
<reference evidence="4 5" key="1">
    <citation type="journal article" date="2016" name="Mol. Biol. Evol.">
        <title>Comparative Genomics of Early-Diverging Mushroom-Forming Fungi Provides Insights into the Origins of Lignocellulose Decay Capabilities.</title>
        <authorList>
            <person name="Nagy L.G."/>
            <person name="Riley R."/>
            <person name="Tritt A."/>
            <person name="Adam C."/>
            <person name="Daum C."/>
            <person name="Floudas D."/>
            <person name="Sun H."/>
            <person name="Yadav J.S."/>
            <person name="Pangilinan J."/>
            <person name="Larsson K.H."/>
            <person name="Matsuura K."/>
            <person name="Barry K."/>
            <person name="Labutti K."/>
            <person name="Kuo R."/>
            <person name="Ohm R.A."/>
            <person name="Bhattacharya S.S."/>
            <person name="Shirouzu T."/>
            <person name="Yoshinaga Y."/>
            <person name="Martin F.M."/>
            <person name="Grigoriev I.V."/>
            <person name="Hibbett D.S."/>
        </authorList>
    </citation>
    <scope>NUCLEOTIDE SEQUENCE [LARGE SCALE GENOMIC DNA]</scope>
    <source>
        <strain evidence="4 5">HHB9708</strain>
    </source>
</reference>
<dbReference type="InterPro" id="IPR027417">
    <property type="entry name" value="P-loop_NTPase"/>
</dbReference>
<name>A0A164X0D9_9AGAM</name>